<keyword evidence="2" id="KW-0812">Transmembrane</keyword>
<keyword evidence="2" id="KW-1133">Transmembrane helix</keyword>
<dbReference type="Proteomes" id="UP000794436">
    <property type="component" value="Unassembled WGS sequence"/>
</dbReference>
<gene>
    <name evidence="3" type="ORF">Poli38472_013448</name>
</gene>
<proteinExistence type="predicted"/>
<organism evidence="3 4">
    <name type="scientific">Pythium oligandrum</name>
    <name type="common">Mycoparasitic fungus</name>
    <dbReference type="NCBI Taxonomy" id="41045"/>
    <lineage>
        <taxon>Eukaryota</taxon>
        <taxon>Sar</taxon>
        <taxon>Stramenopiles</taxon>
        <taxon>Oomycota</taxon>
        <taxon>Peronosporomycetes</taxon>
        <taxon>Pythiales</taxon>
        <taxon>Pythiaceae</taxon>
        <taxon>Pythium</taxon>
    </lineage>
</organism>
<dbReference type="AlphaFoldDB" id="A0A8K1FEI4"/>
<dbReference type="OrthoDB" id="164420at2759"/>
<feature type="region of interest" description="Disordered" evidence="1">
    <location>
        <begin position="219"/>
        <end position="252"/>
    </location>
</feature>
<reference evidence="3" key="1">
    <citation type="submission" date="2019-03" db="EMBL/GenBank/DDBJ databases">
        <title>Long read genome sequence of the mycoparasitic Pythium oligandrum ATCC 38472 isolated from sugarbeet rhizosphere.</title>
        <authorList>
            <person name="Gaulin E."/>
        </authorList>
    </citation>
    <scope>NUCLEOTIDE SEQUENCE</scope>
    <source>
        <strain evidence="3">ATCC 38472_TT</strain>
    </source>
</reference>
<dbReference type="EMBL" id="SPLM01000113">
    <property type="protein sequence ID" value="TMW57974.1"/>
    <property type="molecule type" value="Genomic_DNA"/>
</dbReference>
<feature type="transmembrane region" description="Helical" evidence="2">
    <location>
        <begin position="420"/>
        <end position="441"/>
    </location>
</feature>
<name>A0A8K1FEI4_PYTOL</name>
<dbReference type="CDD" id="cd00030">
    <property type="entry name" value="C2"/>
    <property type="match status" value="1"/>
</dbReference>
<feature type="compositionally biased region" description="Low complexity" evidence="1">
    <location>
        <begin position="240"/>
        <end position="252"/>
    </location>
</feature>
<keyword evidence="2" id="KW-0472">Membrane</keyword>
<accession>A0A8K1FEI4</accession>
<evidence type="ECO:0000313" key="4">
    <source>
        <dbReference type="Proteomes" id="UP000794436"/>
    </source>
</evidence>
<keyword evidence="4" id="KW-1185">Reference proteome</keyword>
<evidence type="ECO:0008006" key="5">
    <source>
        <dbReference type="Google" id="ProtNLM"/>
    </source>
</evidence>
<sequence length="444" mass="49197">MERGLSVSRLVPTAISMTLRALDRADVNTEQELQQPATCSLRKRKVLPPLAKPPTEERVPEAPVSMDGPLAAAVGIMESKAEIDQLLRNHVRFANALKLNDPAVLMSFLDKDVRFTTHEGVVFEGVSAALGGLVGDRMTKLSAHLHVKGQATRTGPWQSTFVYEHGVIIKQPLFSELLEWKPHSHVITSILHTTMSNPGELSCVSKNVGKVVTQLPQRLSLGDKDEEESDGCSKRNSIGRRSSVSRTDSSSSTSSNVVVTRIAVLNHLTPIRKRKLVNPFVTIETLTGRPIWRSRVARRDPTPVWAINGVDFQADEAVLISLWDEGFFRSVRVASSHVVMSQLLDDDKFIDAKKVFLRPSGISSSEIEISLTVERQDESPAPVYPERRSTVLTPDALAAQAIAIEKEDHHEPFAFHGMPALLLFTLLAIIVTLWMTIPYVYRLE</sequence>
<evidence type="ECO:0000313" key="3">
    <source>
        <dbReference type="EMBL" id="TMW57974.1"/>
    </source>
</evidence>
<comment type="caution">
    <text evidence="3">The sequence shown here is derived from an EMBL/GenBank/DDBJ whole genome shotgun (WGS) entry which is preliminary data.</text>
</comment>
<evidence type="ECO:0000256" key="2">
    <source>
        <dbReference type="SAM" id="Phobius"/>
    </source>
</evidence>
<evidence type="ECO:0000256" key="1">
    <source>
        <dbReference type="SAM" id="MobiDB-lite"/>
    </source>
</evidence>
<protein>
    <recommendedName>
        <fullName evidence="5">C2 domain-containing protein</fullName>
    </recommendedName>
</protein>